<dbReference type="RefSeq" id="WP_150782340.1">
    <property type="nucleotide sequence ID" value="NZ_CABVIH010000037.1"/>
</dbReference>
<evidence type="ECO:0000313" key="2">
    <source>
        <dbReference type="Proteomes" id="UP000375525"/>
    </source>
</evidence>
<dbReference type="Proteomes" id="UP000375525">
    <property type="component" value="Unassembled WGS sequence"/>
</dbReference>
<accession>A0A5E7Q0G6</accession>
<evidence type="ECO:0000313" key="1">
    <source>
        <dbReference type="EMBL" id="VVP54710.1"/>
    </source>
</evidence>
<proteinExistence type="predicted"/>
<protein>
    <submittedName>
        <fullName evidence="1">Uncharacterized protein</fullName>
    </submittedName>
</protein>
<dbReference type="EMBL" id="CABVIH010000037">
    <property type="protein sequence ID" value="VVP54710.1"/>
    <property type="molecule type" value="Genomic_DNA"/>
</dbReference>
<name>A0A5E7Q0G6_PSEFL</name>
<sequence>MNDNIHNSHKRQIDIRREELATYTEQFLARGGRVVELPLNASKAALVAPPMHVNLRSSVRSAARKRQTLLLQKR</sequence>
<organism evidence="1 2">
    <name type="scientific">Pseudomonas fluorescens</name>
    <dbReference type="NCBI Taxonomy" id="294"/>
    <lineage>
        <taxon>Bacteria</taxon>
        <taxon>Pseudomonadati</taxon>
        <taxon>Pseudomonadota</taxon>
        <taxon>Gammaproteobacteria</taxon>
        <taxon>Pseudomonadales</taxon>
        <taxon>Pseudomonadaceae</taxon>
        <taxon>Pseudomonas</taxon>
    </lineage>
</organism>
<gene>
    <name evidence="1" type="ORF">PS880_05600</name>
</gene>
<dbReference type="AlphaFoldDB" id="A0A5E7Q0G6"/>
<reference evidence="1 2" key="1">
    <citation type="submission" date="2019-09" db="EMBL/GenBank/DDBJ databases">
        <authorList>
            <person name="Chandra G."/>
            <person name="Truman W A."/>
        </authorList>
    </citation>
    <scope>NUCLEOTIDE SEQUENCE [LARGE SCALE GENOMIC DNA]</scope>
    <source>
        <strain evidence="1">PS880</strain>
    </source>
</reference>